<dbReference type="GO" id="GO:0016192">
    <property type="term" value="P:vesicle-mediated transport"/>
    <property type="evidence" value="ECO:0007669"/>
    <property type="project" value="UniProtKB-ARBA"/>
</dbReference>
<evidence type="ECO:0000256" key="3">
    <source>
        <dbReference type="ARBA" id="ARBA00006483"/>
    </source>
</evidence>
<evidence type="ECO:0000256" key="1">
    <source>
        <dbReference type="ARBA" id="ARBA00002501"/>
    </source>
</evidence>
<organism evidence="9 10">
    <name type="scientific">Malus baccata</name>
    <name type="common">Siberian crab apple</name>
    <name type="synonym">Pyrus baccata</name>
    <dbReference type="NCBI Taxonomy" id="106549"/>
    <lineage>
        <taxon>Eukaryota</taxon>
        <taxon>Viridiplantae</taxon>
        <taxon>Streptophyta</taxon>
        <taxon>Embryophyta</taxon>
        <taxon>Tracheophyta</taxon>
        <taxon>Spermatophyta</taxon>
        <taxon>Magnoliopsida</taxon>
        <taxon>eudicotyledons</taxon>
        <taxon>Gunneridae</taxon>
        <taxon>Pentapetalae</taxon>
        <taxon>rosids</taxon>
        <taxon>fabids</taxon>
        <taxon>Rosales</taxon>
        <taxon>Rosaceae</taxon>
        <taxon>Amygdaloideae</taxon>
        <taxon>Maleae</taxon>
        <taxon>Malus</taxon>
    </lineage>
</organism>
<dbReference type="EMBL" id="VIEB01000632">
    <property type="protein sequence ID" value="TQD84547.1"/>
    <property type="molecule type" value="Genomic_DNA"/>
</dbReference>
<evidence type="ECO:0000256" key="6">
    <source>
        <dbReference type="ARBA" id="ARBA00023136"/>
    </source>
</evidence>
<dbReference type="PANTHER" id="PTHR38519">
    <property type="entry name" value="PRA1 FAMILY PROTEIN"/>
    <property type="match status" value="1"/>
</dbReference>
<evidence type="ECO:0000313" key="9">
    <source>
        <dbReference type="EMBL" id="TQD84547.1"/>
    </source>
</evidence>
<dbReference type="STRING" id="106549.A0A540LDJ2"/>
<feature type="compositionally biased region" description="Basic and acidic residues" evidence="8">
    <location>
        <begin position="20"/>
        <end position="29"/>
    </location>
</feature>
<evidence type="ECO:0000313" key="10">
    <source>
        <dbReference type="Proteomes" id="UP000315295"/>
    </source>
</evidence>
<dbReference type="Proteomes" id="UP000315295">
    <property type="component" value="Unassembled WGS sequence"/>
</dbReference>
<evidence type="ECO:0000256" key="5">
    <source>
        <dbReference type="ARBA" id="ARBA00022989"/>
    </source>
</evidence>
<dbReference type="AlphaFoldDB" id="A0A540LDJ2"/>
<keyword evidence="7" id="KW-0813">Transport</keyword>
<proteinExistence type="inferred from homology"/>
<protein>
    <recommendedName>
        <fullName evidence="7">PRA1 family protein</fullName>
    </recommendedName>
</protein>
<gene>
    <name evidence="9" type="ORF">C1H46_029890</name>
</gene>
<comment type="subcellular location">
    <subcellularLocation>
        <location evidence="2">Endomembrane system</location>
        <topology evidence="2">Multi-pass membrane protein</topology>
    </subcellularLocation>
    <subcellularLocation>
        <location evidence="7">Membrane</location>
        <topology evidence="7">Multi-pass membrane protein</topology>
    </subcellularLocation>
</comment>
<feature type="transmembrane region" description="Helical" evidence="7">
    <location>
        <begin position="85"/>
        <end position="106"/>
    </location>
</feature>
<sequence>MADYGTMKRPSTISTPTPTDDPHKPKDSTGKMSKDFKLFCFFNIPATPEAAAVRVTRNFGYFGSYYTLFIWTVLSITLVPQRQMSLIFLVIMTAVGCSYLALLRVVPDSLLLHKTIERRLVLVLLAIGTMIELILTDAAEHLFVTLACTVPIILVHAVFRVRDDGFVEEEACGFGEYVPPTTTEEPKLADSV</sequence>
<reference evidence="9 10" key="1">
    <citation type="journal article" date="2019" name="G3 (Bethesda)">
        <title>Sequencing of a Wild Apple (Malus baccata) Genome Unravels the Differences Between Cultivated and Wild Apple Species Regarding Disease Resistance and Cold Tolerance.</title>
        <authorList>
            <person name="Chen X."/>
        </authorList>
    </citation>
    <scope>NUCLEOTIDE SEQUENCE [LARGE SCALE GENOMIC DNA]</scope>
    <source>
        <strain evidence="10">cv. Shandingzi</strain>
        <tissue evidence="9">Leaves</tissue>
    </source>
</reference>
<comment type="function">
    <text evidence="1 7">May be involved in both secretory and endocytic intracellular trafficking in the endosomal/prevacuolar compartments.</text>
</comment>
<comment type="caution">
    <text evidence="9">The sequence shown here is derived from an EMBL/GenBank/DDBJ whole genome shotgun (WGS) entry which is preliminary data.</text>
</comment>
<dbReference type="InterPro" id="IPR004895">
    <property type="entry name" value="Prenylated_rab_accept_PRA1"/>
</dbReference>
<keyword evidence="4 7" id="KW-0812">Transmembrane</keyword>
<evidence type="ECO:0000256" key="2">
    <source>
        <dbReference type="ARBA" id="ARBA00004127"/>
    </source>
</evidence>
<dbReference type="GO" id="GO:0016020">
    <property type="term" value="C:membrane"/>
    <property type="evidence" value="ECO:0007669"/>
    <property type="project" value="UniProtKB-SubCell"/>
</dbReference>
<accession>A0A540LDJ2</accession>
<comment type="similarity">
    <text evidence="3 7">Belongs to the PRA1 family.</text>
</comment>
<dbReference type="GO" id="GO:0005783">
    <property type="term" value="C:endoplasmic reticulum"/>
    <property type="evidence" value="ECO:0007669"/>
    <property type="project" value="UniProtKB-ARBA"/>
</dbReference>
<evidence type="ECO:0000256" key="7">
    <source>
        <dbReference type="RuleBase" id="RU363107"/>
    </source>
</evidence>
<keyword evidence="6 7" id="KW-0472">Membrane</keyword>
<dbReference type="Pfam" id="PF03208">
    <property type="entry name" value="PRA1"/>
    <property type="match status" value="1"/>
</dbReference>
<feature type="transmembrane region" description="Helical" evidence="7">
    <location>
        <begin position="118"/>
        <end position="135"/>
    </location>
</feature>
<keyword evidence="5 7" id="KW-1133">Transmembrane helix</keyword>
<evidence type="ECO:0000256" key="8">
    <source>
        <dbReference type="SAM" id="MobiDB-lite"/>
    </source>
</evidence>
<keyword evidence="10" id="KW-1185">Reference proteome</keyword>
<name>A0A540LDJ2_MALBA</name>
<evidence type="ECO:0000256" key="4">
    <source>
        <dbReference type="ARBA" id="ARBA00022692"/>
    </source>
</evidence>
<feature type="transmembrane region" description="Helical" evidence="7">
    <location>
        <begin position="59"/>
        <end position="79"/>
    </location>
</feature>
<feature type="region of interest" description="Disordered" evidence="8">
    <location>
        <begin position="1"/>
        <end position="29"/>
    </location>
</feature>
<feature type="transmembrane region" description="Helical" evidence="7">
    <location>
        <begin position="141"/>
        <end position="159"/>
    </location>
</feature>
<dbReference type="PANTHER" id="PTHR38519:SF3">
    <property type="entry name" value="PRA1 FAMILY PROTEIN"/>
    <property type="match status" value="1"/>
</dbReference>